<dbReference type="Gene3D" id="3.40.50.2000">
    <property type="entry name" value="Glycogen Phosphorylase B"/>
    <property type="match status" value="1"/>
</dbReference>
<evidence type="ECO:0000313" key="1">
    <source>
        <dbReference type="EMBL" id="MDC7228193.1"/>
    </source>
</evidence>
<sequence>MNRAAEKRLLIIPSARRGNGTGHLQRAVRLAEGFRRLGVHNAVLTEKVDSSDRYSREDIISLIPAAEAAGLISSVNPDEWDVCVFDQRETPPELFNRFSGAFLIGIDEGGTLRNNFDYLIDSLPNLETIPANISSVSFLPLPEPVKRQVAAVGGAESSPNDSAVIKVLLSFGGEDREGLTAVLAQSLIKTGLFSASELTIVRGGLFAEQDFPEGVAVLDSPENLASGLCSYDLVFTIFGLTCFEALYSGTPVILFNPTDYHRRLSRQAGIPEIGTAPKPDLNRLKQLLQAGGPLENAEIRSAILAYSGFELRDPANFIAELSIPAKRCRGCGNLHSAAAYRTETHSYFICGHCGLVNGMYFGSEQKDYGADYFFDDYKKQYGKTYLEDFEKIKIDGLRRSRLIRQIGASGRLLDIGCGYGPFLSAASDSGFRVAGTDISENAVEWVRNNLRFPASAGPVETFSPSDVGEEHFDAVTMWYVIEHLEDLPAVLDKINKMLAPGGVFAFSTPNYNGISRRRSTEAFLDANPLDHHTVWSPDSAEKLLKDYGFEIRIVKCPVIHPERFFSPGVWDGLSSAVKAVAGRIISTAGKLFSLGDTFEVYAVKKKDSSRTT</sequence>
<proteinExistence type="predicted"/>
<comment type="caution">
    <text evidence="1">The sequence shown here is derived from an EMBL/GenBank/DDBJ whole genome shotgun (WGS) entry which is preliminary data.</text>
</comment>
<dbReference type="SUPFAM" id="SSF53335">
    <property type="entry name" value="S-adenosyl-L-methionine-dependent methyltransferases"/>
    <property type="match status" value="1"/>
</dbReference>
<accession>A0AAJ1IF58</accession>
<dbReference type="GO" id="GO:0008168">
    <property type="term" value="F:methyltransferase activity"/>
    <property type="evidence" value="ECO:0007669"/>
    <property type="project" value="UniProtKB-KW"/>
</dbReference>
<organism evidence="1 2">
    <name type="scientific">Candidatus Thalassospirochaeta sargassi</name>
    <dbReference type="NCBI Taxonomy" id="3119039"/>
    <lineage>
        <taxon>Bacteria</taxon>
        <taxon>Pseudomonadati</taxon>
        <taxon>Spirochaetota</taxon>
        <taxon>Spirochaetia</taxon>
        <taxon>Spirochaetales</taxon>
        <taxon>Spirochaetaceae</taxon>
        <taxon>Candidatus Thalassospirochaeta</taxon>
    </lineage>
</organism>
<dbReference type="Proteomes" id="UP001221217">
    <property type="component" value="Unassembled WGS sequence"/>
</dbReference>
<dbReference type="Pfam" id="PF13489">
    <property type="entry name" value="Methyltransf_23"/>
    <property type="match status" value="1"/>
</dbReference>
<name>A0AAJ1IF58_9SPIO</name>
<dbReference type="PANTHER" id="PTHR43861">
    <property type="entry name" value="TRANS-ACONITATE 2-METHYLTRANSFERASE-RELATED"/>
    <property type="match status" value="1"/>
</dbReference>
<dbReference type="AlphaFoldDB" id="A0AAJ1IF58"/>
<dbReference type="CDD" id="cd02440">
    <property type="entry name" value="AdoMet_MTases"/>
    <property type="match status" value="1"/>
</dbReference>
<dbReference type="InterPro" id="IPR029063">
    <property type="entry name" value="SAM-dependent_MTases_sf"/>
</dbReference>
<evidence type="ECO:0000313" key="2">
    <source>
        <dbReference type="Proteomes" id="UP001221217"/>
    </source>
</evidence>
<dbReference type="GO" id="GO:0032259">
    <property type="term" value="P:methylation"/>
    <property type="evidence" value="ECO:0007669"/>
    <property type="project" value="UniProtKB-KW"/>
</dbReference>
<dbReference type="EMBL" id="JAQQAL010000042">
    <property type="protein sequence ID" value="MDC7228193.1"/>
    <property type="molecule type" value="Genomic_DNA"/>
</dbReference>
<keyword evidence="1" id="KW-0489">Methyltransferase</keyword>
<dbReference type="PANTHER" id="PTHR43861:SF6">
    <property type="entry name" value="METHYLTRANSFERASE TYPE 11"/>
    <property type="match status" value="1"/>
</dbReference>
<gene>
    <name evidence="1" type="ORF">PQJ61_15635</name>
</gene>
<protein>
    <submittedName>
        <fullName evidence="1">Class I SAM-dependent methyltransferase</fullName>
    </submittedName>
</protein>
<dbReference type="Gene3D" id="3.40.50.150">
    <property type="entry name" value="Vaccinia Virus protein VP39"/>
    <property type="match status" value="1"/>
</dbReference>
<keyword evidence="1" id="KW-0808">Transferase</keyword>
<reference evidence="1 2" key="1">
    <citation type="submission" date="2022-12" db="EMBL/GenBank/DDBJ databases">
        <title>Metagenome assembled genome from gulf of manar.</title>
        <authorList>
            <person name="Kohli P."/>
            <person name="Pk S."/>
            <person name="Venkata Ramana C."/>
            <person name="Sasikala C."/>
        </authorList>
    </citation>
    <scope>NUCLEOTIDE SEQUENCE [LARGE SCALE GENOMIC DNA]</scope>
    <source>
        <strain evidence="1">JB008</strain>
    </source>
</reference>